<dbReference type="Proteomes" id="UP001055105">
    <property type="component" value="Unassembled WGS sequence"/>
</dbReference>
<dbReference type="InterPro" id="IPR017853">
    <property type="entry name" value="GH"/>
</dbReference>
<dbReference type="InterPro" id="IPR002772">
    <property type="entry name" value="Glyco_hydro_3_C"/>
</dbReference>
<comment type="similarity">
    <text evidence="1">Belongs to the glycosyl hydrolase 3 family.</text>
</comment>
<dbReference type="FunFam" id="2.60.40.10:FF:000495">
    <property type="entry name" value="Periplasmic beta-glucosidase"/>
    <property type="match status" value="1"/>
</dbReference>
<dbReference type="Gene3D" id="2.60.40.10">
    <property type="entry name" value="Immunoglobulins"/>
    <property type="match status" value="1"/>
</dbReference>
<dbReference type="Gene3D" id="3.40.50.1700">
    <property type="entry name" value="Glycoside hydrolase family 3 C-terminal domain"/>
    <property type="match status" value="1"/>
</dbReference>
<keyword evidence="3" id="KW-0732">Signal</keyword>
<dbReference type="InterPro" id="IPR001764">
    <property type="entry name" value="Glyco_hydro_3_N"/>
</dbReference>
<dbReference type="Pfam" id="PF14310">
    <property type="entry name" value="Fn3-like"/>
    <property type="match status" value="1"/>
</dbReference>
<dbReference type="Pfam" id="PF01915">
    <property type="entry name" value="Glyco_hydro_3_C"/>
    <property type="match status" value="1"/>
</dbReference>
<dbReference type="AlphaFoldDB" id="A0AA37KKL9"/>
<sequence>MKKTLVAVLAFAFVSSAAAQPIPPQAKERAAELVGQMTLDEKIDYIGGYNEFYIRAVPRLGIPEIRMADGPQGVRNNTRSTMFPCGVAAAATWDRALVRDMGRGLGQDARARGVHIMLGPGVNIYRSPLCGRNFEYFGEDPYLASETAVQYIEGMQSEGVMATIKHFAGNNQEWDRHQVSSDIDERTLHEIYLPAFRKAVEQAGVGAVMSSYNLVNGQHATENEQLAVDILRGMWGFEGIFMSDWNATYSAEGAANRGLDLEMPSARFMNARNLRPLIESGVVSERTIDLKCQHILQTLIAFGFLDRQQLDPAIPEHNPFSDAAALDVARGGVVLLKNDGAFLPLTKQRDIVVLGPNSGNIPTGGGSGFVHPFSTVSVGEGMQMMGKKYRVTVLGNLPSASDMAAQGMVYTSADCKTPGLRGEYFANKRFEGTPAQTRVDTKIGFNWKDKAPAEGLPADGFSIRWTGVFVPESDCTASFVMRGDDGYRLFVDGEEVLADWGNHNATTRKGSVEMKAGRKYALRLEYFDNASSAEVSFGYMTADPRAEDARIVRADAVIYCAGFDNTNEKENSDRTFALPEGQSEEIARLSALNENLIVVVNSGGGVDFSTFGDKAKAILMAWYPGQQGGQAIAEIVTGRISPSGRLPISVERRAEDNPTLGSYYENVARTHRKNTLQKRVTYNEGVFVGYRGYERSGVKPLYPFGYGLSYSTFEYSDLKVEKRDGGVVVSFAVKNTGGMDAAEVAQVYVGDVEASVPRPAKELKGYEKIFLKKGEQKRVEVTLTDEAFRFYDIFSHGFVTEPGDFNIFVGSSCEDIRLRGGVTL</sequence>
<dbReference type="InterPro" id="IPR037524">
    <property type="entry name" value="PA14/GLEYA"/>
</dbReference>
<proteinExistence type="inferred from homology"/>
<evidence type="ECO:0000259" key="4">
    <source>
        <dbReference type="PROSITE" id="PS51820"/>
    </source>
</evidence>
<name>A0AA37KKL9_9BACT</name>
<dbReference type="PRINTS" id="PR00133">
    <property type="entry name" value="GLHYDRLASE3"/>
</dbReference>
<dbReference type="Gene3D" id="2.60.120.260">
    <property type="entry name" value="Galactose-binding domain-like"/>
    <property type="match status" value="1"/>
</dbReference>
<dbReference type="RefSeq" id="WP_244075895.1">
    <property type="nucleotide sequence ID" value="NZ_AP025581.1"/>
</dbReference>
<accession>A0AA37KKL9</accession>
<gene>
    <name evidence="5" type="ORF">CE91St16_02080</name>
</gene>
<dbReference type="GO" id="GO:0005975">
    <property type="term" value="P:carbohydrate metabolic process"/>
    <property type="evidence" value="ECO:0007669"/>
    <property type="project" value="InterPro"/>
</dbReference>
<dbReference type="EMBL" id="BQOL01000001">
    <property type="protein sequence ID" value="GKI17300.1"/>
    <property type="molecule type" value="Genomic_DNA"/>
</dbReference>
<dbReference type="Pfam" id="PF07691">
    <property type="entry name" value="PA14"/>
    <property type="match status" value="1"/>
</dbReference>
<feature type="domain" description="PA14" evidence="4">
    <location>
        <begin position="415"/>
        <end position="556"/>
    </location>
</feature>
<dbReference type="InterPro" id="IPR036962">
    <property type="entry name" value="Glyco_hydro_3_N_sf"/>
</dbReference>
<evidence type="ECO:0000256" key="2">
    <source>
        <dbReference type="ARBA" id="ARBA00022801"/>
    </source>
</evidence>
<dbReference type="PROSITE" id="PS51820">
    <property type="entry name" value="PA14"/>
    <property type="match status" value="1"/>
</dbReference>
<evidence type="ECO:0000313" key="5">
    <source>
        <dbReference type="EMBL" id="GKI17300.1"/>
    </source>
</evidence>
<dbReference type="InterPro" id="IPR026891">
    <property type="entry name" value="Fn3-like"/>
</dbReference>
<protein>
    <submittedName>
        <fullName evidence="5">Beta-glucosidase</fullName>
    </submittedName>
</protein>
<comment type="caution">
    <text evidence="5">The sequence shown here is derived from an EMBL/GenBank/DDBJ whole genome shotgun (WGS) entry which is preliminary data.</text>
</comment>
<evidence type="ECO:0000256" key="1">
    <source>
        <dbReference type="ARBA" id="ARBA00005336"/>
    </source>
</evidence>
<evidence type="ECO:0000256" key="3">
    <source>
        <dbReference type="SAM" id="SignalP"/>
    </source>
</evidence>
<dbReference type="SUPFAM" id="SSF52279">
    <property type="entry name" value="Beta-D-glucan exohydrolase, C-terminal domain"/>
    <property type="match status" value="1"/>
</dbReference>
<dbReference type="SUPFAM" id="SSF51445">
    <property type="entry name" value="(Trans)glycosidases"/>
    <property type="match status" value="1"/>
</dbReference>
<keyword evidence="2" id="KW-0378">Hydrolase</keyword>
<organism evidence="5 6">
    <name type="scientific">Alistipes finegoldii</name>
    <dbReference type="NCBI Taxonomy" id="214856"/>
    <lineage>
        <taxon>Bacteria</taxon>
        <taxon>Pseudomonadati</taxon>
        <taxon>Bacteroidota</taxon>
        <taxon>Bacteroidia</taxon>
        <taxon>Bacteroidales</taxon>
        <taxon>Rikenellaceae</taxon>
        <taxon>Alistipes</taxon>
    </lineage>
</organism>
<feature type="signal peptide" evidence="3">
    <location>
        <begin position="1"/>
        <end position="19"/>
    </location>
</feature>
<dbReference type="InterPro" id="IPR013783">
    <property type="entry name" value="Ig-like_fold"/>
</dbReference>
<dbReference type="InterPro" id="IPR050288">
    <property type="entry name" value="Cellulose_deg_GH3"/>
</dbReference>
<dbReference type="PANTHER" id="PTHR42715:SF10">
    <property type="entry name" value="BETA-GLUCOSIDASE"/>
    <property type="match status" value="1"/>
</dbReference>
<dbReference type="PANTHER" id="PTHR42715">
    <property type="entry name" value="BETA-GLUCOSIDASE"/>
    <property type="match status" value="1"/>
</dbReference>
<dbReference type="InterPro" id="IPR011658">
    <property type="entry name" value="PA14_dom"/>
</dbReference>
<feature type="chain" id="PRO_5041247863" evidence="3">
    <location>
        <begin position="20"/>
        <end position="824"/>
    </location>
</feature>
<dbReference type="SMART" id="SM00758">
    <property type="entry name" value="PA14"/>
    <property type="match status" value="1"/>
</dbReference>
<dbReference type="InterPro" id="IPR036881">
    <property type="entry name" value="Glyco_hydro_3_C_sf"/>
</dbReference>
<evidence type="ECO:0000313" key="6">
    <source>
        <dbReference type="Proteomes" id="UP001055105"/>
    </source>
</evidence>
<dbReference type="Gene3D" id="3.20.20.300">
    <property type="entry name" value="Glycoside hydrolase, family 3, N-terminal domain"/>
    <property type="match status" value="1"/>
</dbReference>
<reference evidence="5" key="1">
    <citation type="submission" date="2022-01" db="EMBL/GenBank/DDBJ databases">
        <title>Novel bile acid biosynthetic pathways are enriched in the microbiome of centenarians.</title>
        <authorList>
            <person name="Sato Y."/>
            <person name="Atarashi K."/>
            <person name="Plichta R.D."/>
            <person name="Arai Y."/>
            <person name="Sasajima S."/>
            <person name="Kearney M.S."/>
            <person name="Suda W."/>
            <person name="Takeshita K."/>
            <person name="Sasaki T."/>
            <person name="Okamoto S."/>
            <person name="Skelly N.A."/>
            <person name="Okamura Y."/>
            <person name="Vlamakis H."/>
            <person name="Li Y."/>
            <person name="Tanoue T."/>
            <person name="Takei H."/>
            <person name="Nittono H."/>
            <person name="Narushima S."/>
            <person name="Irie J."/>
            <person name="Itoh H."/>
            <person name="Moriya K."/>
            <person name="Sugiura Y."/>
            <person name="Suematsu M."/>
            <person name="Moritoki N."/>
            <person name="Shibata S."/>
            <person name="Littman R.D."/>
            <person name="Fischbach A.M."/>
            <person name="Uwamino Y."/>
            <person name="Inoue T."/>
            <person name="Honda A."/>
            <person name="Hattori M."/>
            <person name="Murai T."/>
            <person name="Xavier J.R."/>
            <person name="Hirose N."/>
            <person name="Honda K."/>
        </authorList>
    </citation>
    <scope>NUCLEOTIDE SEQUENCE</scope>
    <source>
        <strain evidence="5">CE91-St16</strain>
    </source>
</reference>
<dbReference type="SMART" id="SM01217">
    <property type="entry name" value="Fn3_like"/>
    <property type="match status" value="1"/>
</dbReference>
<dbReference type="GO" id="GO:0008422">
    <property type="term" value="F:beta-glucosidase activity"/>
    <property type="evidence" value="ECO:0007669"/>
    <property type="project" value="UniProtKB-ARBA"/>
</dbReference>
<dbReference type="Pfam" id="PF00933">
    <property type="entry name" value="Glyco_hydro_3"/>
    <property type="match status" value="1"/>
</dbReference>